<feature type="domain" description="PAS" evidence="1">
    <location>
        <begin position="302"/>
        <end position="375"/>
    </location>
</feature>
<keyword evidence="5" id="KW-1185">Reference proteome</keyword>
<proteinExistence type="predicted"/>
<feature type="domain" description="PAC" evidence="2">
    <location>
        <begin position="249"/>
        <end position="301"/>
    </location>
</feature>
<dbReference type="FunFam" id="3.30.70.270:FF:000001">
    <property type="entry name" value="Diguanylate cyclase domain protein"/>
    <property type="match status" value="1"/>
</dbReference>
<evidence type="ECO:0000259" key="1">
    <source>
        <dbReference type="PROSITE" id="PS50112"/>
    </source>
</evidence>
<dbReference type="InterPro" id="IPR001610">
    <property type="entry name" value="PAC"/>
</dbReference>
<dbReference type="OrthoDB" id="9759607at2"/>
<gene>
    <name evidence="4" type="ORF">F4V44_20700</name>
</gene>
<evidence type="ECO:0000313" key="5">
    <source>
        <dbReference type="Proteomes" id="UP000326671"/>
    </source>
</evidence>
<feature type="domain" description="PAC" evidence="2">
    <location>
        <begin position="377"/>
        <end position="429"/>
    </location>
</feature>
<name>A0A5J5HC69_9BACI</name>
<dbReference type="EMBL" id="VYKL01000035">
    <property type="protein sequence ID" value="KAA9018041.1"/>
    <property type="molecule type" value="Genomic_DNA"/>
</dbReference>
<feature type="domain" description="PAS" evidence="1">
    <location>
        <begin position="200"/>
        <end position="246"/>
    </location>
</feature>
<comment type="caution">
    <text evidence="4">The sequence shown here is derived from an EMBL/GenBank/DDBJ whole genome shotgun (WGS) entry which is preliminary data.</text>
</comment>
<dbReference type="InterPro" id="IPR013655">
    <property type="entry name" value="PAS_fold_3"/>
</dbReference>
<dbReference type="Gene3D" id="3.30.450.20">
    <property type="entry name" value="PAS domain"/>
    <property type="match status" value="3"/>
</dbReference>
<dbReference type="NCBIfam" id="TIGR00254">
    <property type="entry name" value="GGDEF"/>
    <property type="match status" value="1"/>
</dbReference>
<dbReference type="PROSITE" id="PS50113">
    <property type="entry name" value="PAC"/>
    <property type="match status" value="2"/>
</dbReference>
<dbReference type="InterPro" id="IPR029787">
    <property type="entry name" value="Nucleotide_cyclase"/>
</dbReference>
<dbReference type="SUPFAM" id="SSF55073">
    <property type="entry name" value="Nucleotide cyclase"/>
    <property type="match status" value="1"/>
</dbReference>
<dbReference type="PROSITE" id="PS50112">
    <property type="entry name" value="PAS"/>
    <property type="match status" value="2"/>
</dbReference>
<dbReference type="AlphaFoldDB" id="A0A5J5HC69"/>
<dbReference type="SMART" id="SM00267">
    <property type="entry name" value="GGDEF"/>
    <property type="match status" value="1"/>
</dbReference>
<dbReference type="InterPro" id="IPR043128">
    <property type="entry name" value="Rev_trsase/Diguanyl_cyclase"/>
</dbReference>
<dbReference type="InterPro" id="IPR000160">
    <property type="entry name" value="GGDEF_dom"/>
</dbReference>
<organism evidence="4 5">
    <name type="scientific">Niallia endozanthoxylica</name>
    <dbReference type="NCBI Taxonomy" id="2036016"/>
    <lineage>
        <taxon>Bacteria</taxon>
        <taxon>Bacillati</taxon>
        <taxon>Bacillota</taxon>
        <taxon>Bacilli</taxon>
        <taxon>Bacillales</taxon>
        <taxon>Bacillaceae</taxon>
        <taxon>Niallia</taxon>
    </lineage>
</organism>
<dbReference type="SMART" id="SM00091">
    <property type="entry name" value="PAS"/>
    <property type="match status" value="3"/>
</dbReference>
<protein>
    <submittedName>
        <fullName evidence="4">Diguanylate cyclase</fullName>
    </submittedName>
</protein>
<dbReference type="InterPro" id="IPR000700">
    <property type="entry name" value="PAS-assoc_C"/>
</dbReference>
<evidence type="ECO:0000259" key="3">
    <source>
        <dbReference type="PROSITE" id="PS50887"/>
    </source>
</evidence>
<evidence type="ECO:0000313" key="4">
    <source>
        <dbReference type="EMBL" id="KAA9018041.1"/>
    </source>
</evidence>
<dbReference type="CDD" id="cd00130">
    <property type="entry name" value="PAS"/>
    <property type="match status" value="2"/>
</dbReference>
<dbReference type="InterPro" id="IPR052155">
    <property type="entry name" value="Biofilm_reg_signaling"/>
</dbReference>
<dbReference type="Pfam" id="PF00990">
    <property type="entry name" value="GGDEF"/>
    <property type="match status" value="1"/>
</dbReference>
<dbReference type="Gene3D" id="2.10.70.100">
    <property type="match status" value="1"/>
</dbReference>
<dbReference type="NCBIfam" id="TIGR00229">
    <property type="entry name" value="sensory_box"/>
    <property type="match status" value="3"/>
</dbReference>
<evidence type="ECO:0000259" key="2">
    <source>
        <dbReference type="PROSITE" id="PS50113"/>
    </source>
</evidence>
<reference evidence="4 5" key="1">
    <citation type="submission" date="2019-09" db="EMBL/GenBank/DDBJ databases">
        <title>Whole genome sequences of isolates from the Mars Exploration Rovers.</title>
        <authorList>
            <person name="Seuylemezian A."/>
            <person name="Vaishampayan P."/>
        </authorList>
    </citation>
    <scope>NUCLEOTIDE SEQUENCE [LARGE SCALE GENOMIC DNA]</scope>
    <source>
        <strain evidence="4 5">MER_TA_151</strain>
    </source>
</reference>
<dbReference type="Gene3D" id="3.30.70.270">
    <property type="match status" value="1"/>
</dbReference>
<sequence>MRKESPLTEVSLYLLVSATFSWYKRYIGITGGRGMGLLNKISNLFKQKMNTSQQLEIGKNPLFTQHPDATLVLNKDNQILFMNHQATALLGYTLKEGKSSLSKWMSVDMYEKMKSSIQQSLNSESASVDVLLLHQKGYEIPVSLTLIPNGSDFFYCICKDLRTLNEYKNQISKLYDNLLYIQKITNIGSFDYDVVNDKAFWSHQTYQIFGVDDDDFTPSWKNIVQSIHPNDRTFYEETIQKAIDTGQGYEMEHRILRSGGEERIAFQRGDVMIDETGKSVRLIGTIQDITEQKTIELKLIQNEVQMKSVTDRLHVGIWSYDVRQKRFTLCSKGMEKIYGVDQKEFLERHSTWFKYIHPEDLFSALYFFKHSMNGEEMTYEHRIIDREGKMKWIHHQVLPYKNSDGKVIRLDGIIADITKDKEHKETLTFNANHDHLTKLPNRRYFEKELEELLQHSQQSSEKFAVFYLDLDGFKLVNDTLGHEIGDKLLIHVAERLKNILGEHTFLARLGGDEFAVCVKQFENNEEVSTIANRIILAMKEPFHLNHELVNTATSIGISFFPKDGQDAPTLLKKADFALYQAKEAGRGNWKFYS</sequence>
<dbReference type="InterPro" id="IPR000014">
    <property type="entry name" value="PAS"/>
</dbReference>
<dbReference type="SUPFAM" id="SSF55785">
    <property type="entry name" value="PYP-like sensor domain (PAS domain)"/>
    <property type="match status" value="3"/>
</dbReference>
<dbReference type="PANTHER" id="PTHR44757:SF2">
    <property type="entry name" value="BIOFILM ARCHITECTURE MAINTENANCE PROTEIN MBAA"/>
    <property type="match status" value="1"/>
</dbReference>
<dbReference type="PROSITE" id="PS50887">
    <property type="entry name" value="GGDEF"/>
    <property type="match status" value="1"/>
</dbReference>
<dbReference type="CDD" id="cd01949">
    <property type="entry name" value="GGDEF"/>
    <property type="match status" value="1"/>
</dbReference>
<dbReference type="Proteomes" id="UP000326671">
    <property type="component" value="Unassembled WGS sequence"/>
</dbReference>
<dbReference type="Pfam" id="PF08447">
    <property type="entry name" value="PAS_3"/>
    <property type="match status" value="2"/>
</dbReference>
<feature type="domain" description="GGDEF" evidence="3">
    <location>
        <begin position="461"/>
        <end position="593"/>
    </location>
</feature>
<dbReference type="Pfam" id="PF13426">
    <property type="entry name" value="PAS_9"/>
    <property type="match status" value="1"/>
</dbReference>
<accession>A0A5J5HC69</accession>
<dbReference type="InterPro" id="IPR035965">
    <property type="entry name" value="PAS-like_dom_sf"/>
</dbReference>
<dbReference type="SMART" id="SM00086">
    <property type="entry name" value="PAC"/>
    <property type="match status" value="2"/>
</dbReference>
<dbReference type="PANTHER" id="PTHR44757">
    <property type="entry name" value="DIGUANYLATE CYCLASE DGCP"/>
    <property type="match status" value="1"/>
</dbReference>